<feature type="compositionally biased region" description="Basic residues" evidence="1">
    <location>
        <begin position="141"/>
        <end position="151"/>
    </location>
</feature>
<feature type="region of interest" description="Disordered" evidence="1">
    <location>
        <begin position="353"/>
        <end position="537"/>
    </location>
</feature>
<gene>
    <name evidence="2" type="ORF">AAF712_012695</name>
</gene>
<reference evidence="2 3" key="1">
    <citation type="submission" date="2024-05" db="EMBL/GenBank/DDBJ databases">
        <title>A draft genome resource for the thread blight pathogen Marasmius tenuissimus strain MS-2.</title>
        <authorList>
            <person name="Yulfo-Soto G.E."/>
            <person name="Baruah I.K."/>
            <person name="Amoako-Attah I."/>
            <person name="Bukari Y."/>
            <person name="Meinhardt L.W."/>
            <person name="Bailey B.A."/>
            <person name="Cohen S.P."/>
        </authorList>
    </citation>
    <scope>NUCLEOTIDE SEQUENCE [LARGE SCALE GENOMIC DNA]</scope>
    <source>
        <strain evidence="2 3">MS-2</strain>
    </source>
</reference>
<feature type="compositionally biased region" description="Acidic residues" evidence="1">
    <location>
        <begin position="258"/>
        <end position="274"/>
    </location>
</feature>
<feature type="region of interest" description="Disordered" evidence="1">
    <location>
        <begin position="795"/>
        <end position="816"/>
    </location>
</feature>
<evidence type="ECO:0000313" key="2">
    <source>
        <dbReference type="EMBL" id="KAL0060505.1"/>
    </source>
</evidence>
<feature type="compositionally biased region" description="Basic and acidic residues" evidence="1">
    <location>
        <begin position="199"/>
        <end position="211"/>
    </location>
</feature>
<protein>
    <submittedName>
        <fullName evidence="2">Uncharacterized protein</fullName>
    </submittedName>
</protein>
<feature type="region of interest" description="Disordered" evidence="1">
    <location>
        <begin position="317"/>
        <end position="337"/>
    </location>
</feature>
<keyword evidence="3" id="KW-1185">Reference proteome</keyword>
<feature type="region of interest" description="Disordered" evidence="1">
    <location>
        <begin position="1"/>
        <end position="81"/>
    </location>
</feature>
<feature type="compositionally biased region" description="Basic and acidic residues" evidence="1">
    <location>
        <begin position="275"/>
        <end position="285"/>
    </location>
</feature>
<feature type="compositionally biased region" description="Low complexity" evidence="1">
    <location>
        <begin position="500"/>
        <end position="511"/>
    </location>
</feature>
<feature type="compositionally biased region" description="Low complexity" evidence="1">
    <location>
        <begin position="466"/>
        <end position="475"/>
    </location>
</feature>
<organism evidence="2 3">
    <name type="scientific">Marasmius tenuissimus</name>
    <dbReference type="NCBI Taxonomy" id="585030"/>
    <lineage>
        <taxon>Eukaryota</taxon>
        <taxon>Fungi</taxon>
        <taxon>Dikarya</taxon>
        <taxon>Basidiomycota</taxon>
        <taxon>Agaricomycotina</taxon>
        <taxon>Agaricomycetes</taxon>
        <taxon>Agaricomycetidae</taxon>
        <taxon>Agaricales</taxon>
        <taxon>Marasmiineae</taxon>
        <taxon>Marasmiaceae</taxon>
        <taxon>Marasmius</taxon>
    </lineage>
</organism>
<feature type="compositionally biased region" description="Acidic residues" evidence="1">
    <location>
        <begin position="47"/>
        <end position="57"/>
    </location>
</feature>
<evidence type="ECO:0000313" key="3">
    <source>
        <dbReference type="Proteomes" id="UP001437256"/>
    </source>
</evidence>
<feature type="compositionally biased region" description="Basic and acidic residues" evidence="1">
    <location>
        <begin position="234"/>
        <end position="253"/>
    </location>
</feature>
<dbReference type="EMBL" id="JBBXMP010000173">
    <property type="protein sequence ID" value="KAL0060505.1"/>
    <property type="molecule type" value="Genomic_DNA"/>
</dbReference>
<dbReference type="Proteomes" id="UP001437256">
    <property type="component" value="Unassembled WGS sequence"/>
</dbReference>
<proteinExistence type="predicted"/>
<feature type="region of interest" description="Disordered" evidence="1">
    <location>
        <begin position="123"/>
        <end position="285"/>
    </location>
</feature>
<feature type="compositionally biased region" description="Polar residues" evidence="1">
    <location>
        <begin position="154"/>
        <end position="168"/>
    </location>
</feature>
<comment type="caution">
    <text evidence="2">The sequence shown here is derived from an EMBL/GenBank/DDBJ whole genome shotgun (WGS) entry which is preliminary data.</text>
</comment>
<feature type="compositionally biased region" description="Polar residues" evidence="1">
    <location>
        <begin position="27"/>
        <end position="38"/>
    </location>
</feature>
<accession>A0ABR2ZGM8</accession>
<evidence type="ECO:0000256" key="1">
    <source>
        <dbReference type="SAM" id="MobiDB-lite"/>
    </source>
</evidence>
<sequence length="930" mass="100228">MLSKSSSKSPKKGANGSNGCPRETTRDSGSQILSQNKRTVPRRPVDEDGDEDEDEVGLEGLTLRSPIASPPVRRSGRKKVPTERLKLALEGAVDQIHDSSELVNRLDFDNRVADLNKAACATDVESDTSVWTPSTSTSRAARGRPRPRAIPRSKWNSPPCASTSNSRCDGNHRELSLPRSISSGEYLPTTAELFQDLQTAKDPEYSDRPDSGEEALTSDDGKADGSEGYASWHGIEDGRRSSDDEVLYDHQDVASDNQYEDFEAEDDDFEDQTDNVEKRDDSLERRKSYWEEEEMALERDCYLDRYDLGDSFIGDDESFEDDVASDNGNISGDEGASDIDSMMEELALPFGNVRGDQSAAVPSHAPSTDPADQVFYEDLPPIVPQRNGSFRSRSKRPAPPTTPPGQQKLGFARTNDRRGKGKSVAPSPSRYTLERKVTLDTDDEPFRTPSSSKFKPHASRQLVARPAAAASSPSPTKKRRLRQASSSPQATGILSSSQGTAHASTSRSTSTVPMQASYSGGVAPNHNASGSSSAPTAFATSTTANQSVPAATAHVFPTSITPVSAPIGTAVAPAPIVNPLAPTANAIAPPLAVAPVPVPAPVPAPALAPPPPPATAPGSGREPALNVELQHPRLQAMYAALPPKARVFRATMLNYNRELPPIPRPLDVDYAFSLLSDPRAEARFNAAITFDSWGRVLNINRNGNLPVTKTREGVFVSIAGRRVPAVWVTTGFSWTSDLQGVGDGKFPAAKKLHVRQISQEFELFQGALGSFCNQVCFHAQCDQRNGAAAFCTKKRPTQSEGSSNGGRPGQFVESGTGTGRALAPLMAGSSNSPAGTLPEIFTKIVRQYDDDVPVFDGRSSRLNGDAGFMFTPQDWENLESLPRFQFVDELPENTLVTVGFSVSAFGPFNNTMQHWGVVLNLMFIIVLDSA</sequence>
<feature type="compositionally biased region" description="Polar residues" evidence="1">
    <location>
        <begin position="483"/>
        <end position="499"/>
    </location>
</feature>
<name>A0ABR2ZGM8_9AGAR</name>
<feature type="compositionally biased region" description="Low complexity" evidence="1">
    <location>
        <begin position="528"/>
        <end position="537"/>
    </location>
</feature>